<evidence type="ECO:0000313" key="3">
    <source>
        <dbReference type="Proteomes" id="UP000032352"/>
    </source>
</evidence>
<evidence type="ECO:0000313" key="2">
    <source>
        <dbReference type="EMBL" id="WDE06382.1"/>
    </source>
</evidence>
<keyword evidence="2" id="KW-0675">Receptor</keyword>
<dbReference type="EMBL" id="CP059733">
    <property type="protein sequence ID" value="WDE06382.1"/>
    <property type="molecule type" value="Genomic_DNA"/>
</dbReference>
<name>A0AAE9Z4Z5_9GAMM</name>
<sequence>MTKVMPVNVLLKTGLVTCLSLFHPAAASQDWAVHGFASQGVIQASDNNFVSRDDDDVSYDLTEIGINASWQWQPDIRFAGQLVYLNGGNRYEEGARVDYLLMDWTLATDIDWQLNLYLGRYKNQHWLYSSTRDVPHTRPSTILPQSVYYDIFRDVALGSDGVSLSYTRLTDIGEFDLLWSYGTSPISDSATTLLLSTTASGDIDQDFTHQASIFYRPEGSTWQYGISLLDSDFKYSADEREFYFDADATSQRVMLNLMYNSEQWEFAAELFQERFFFDGFFTPDWNHDQKAQGFYAQGRYFFDEQLTLMLRYDRYDANKDDRKGKALERNTGVPAYFGYMYDTTVGLTYRFESNWQIQAEYHWFEGTGRLAPAVIPDVATNNSKNWQLWAVQLMYWF</sequence>
<feature type="signal peptide" evidence="1">
    <location>
        <begin position="1"/>
        <end position="27"/>
    </location>
</feature>
<dbReference type="Gene3D" id="2.40.160.10">
    <property type="entry name" value="Porin"/>
    <property type="match status" value="1"/>
</dbReference>
<proteinExistence type="predicted"/>
<keyword evidence="3" id="KW-1185">Reference proteome</keyword>
<accession>A0AAE9Z4Z5</accession>
<dbReference type="AlphaFoldDB" id="A0AAE9Z4Z5"/>
<dbReference type="RefSeq" id="WP_053046523.1">
    <property type="nucleotide sequence ID" value="NZ_CP059733.1"/>
</dbReference>
<organism evidence="2 3">
    <name type="scientific">Thalassomonas viridans</name>
    <dbReference type="NCBI Taxonomy" id="137584"/>
    <lineage>
        <taxon>Bacteria</taxon>
        <taxon>Pseudomonadati</taxon>
        <taxon>Pseudomonadota</taxon>
        <taxon>Gammaproteobacteria</taxon>
        <taxon>Alteromonadales</taxon>
        <taxon>Colwelliaceae</taxon>
        <taxon>Thalassomonas</taxon>
    </lineage>
</organism>
<feature type="chain" id="PRO_5042226455" evidence="1">
    <location>
        <begin position="28"/>
        <end position="397"/>
    </location>
</feature>
<dbReference type="SUPFAM" id="SSF56935">
    <property type="entry name" value="Porins"/>
    <property type="match status" value="1"/>
</dbReference>
<protein>
    <submittedName>
        <fullName evidence="2">TonB-dependent receptor</fullName>
    </submittedName>
</protein>
<evidence type="ECO:0000256" key="1">
    <source>
        <dbReference type="SAM" id="SignalP"/>
    </source>
</evidence>
<dbReference type="KEGG" id="tvd:SG34_005525"/>
<dbReference type="InterPro" id="IPR023614">
    <property type="entry name" value="Porin_dom_sf"/>
</dbReference>
<gene>
    <name evidence="2" type="ORF">SG34_005525</name>
</gene>
<dbReference type="Proteomes" id="UP000032352">
    <property type="component" value="Chromosome"/>
</dbReference>
<reference evidence="2 3" key="2">
    <citation type="journal article" date="2022" name="Mar. Drugs">
        <title>Bioassay-Guided Fractionation Leads to the Detection of Cholic Acid Generated by the Rare Thalassomonas sp.</title>
        <authorList>
            <person name="Pheiffer F."/>
            <person name="Schneider Y.K."/>
            <person name="Hansen E.H."/>
            <person name="Andersen J.H."/>
            <person name="Isaksson J."/>
            <person name="Busche T."/>
            <person name="R C."/>
            <person name="Kalinowski J."/>
            <person name="Zyl L.V."/>
            <person name="Trindade M."/>
        </authorList>
    </citation>
    <scope>NUCLEOTIDE SEQUENCE [LARGE SCALE GENOMIC DNA]</scope>
    <source>
        <strain evidence="2 3">XOM25</strain>
    </source>
</reference>
<reference evidence="2 3" key="1">
    <citation type="journal article" date="2015" name="Genome Announc.">
        <title>Draft Genome Sequences of Marine Isolates of Thalassomonas viridans and Thalassomonas actiniarum.</title>
        <authorList>
            <person name="Olonade I."/>
            <person name="van Zyl L.J."/>
            <person name="Trindade M."/>
        </authorList>
    </citation>
    <scope>NUCLEOTIDE SEQUENCE [LARGE SCALE GENOMIC DNA]</scope>
    <source>
        <strain evidence="2 3">XOM25</strain>
    </source>
</reference>
<keyword evidence="1" id="KW-0732">Signal</keyword>